<accession>A0A6A5XCY0</accession>
<dbReference type="Proteomes" id="UP000799778">
    <property type="component" value="Unassembled WGS sequence"/>
</dbReference>
<organism evidence="1 2">
    <name type="scientific">Aaosphaeria arxii CBS 175.79</name>
    <dbReference type="NCBI Taxonomy" id="1450172"/>
    <lineage>
        <taxon>Eukaryota</taxon>
        <taxon>Fungi</taxon>
        <taxon>Dikarya</taxon>
        <taxon>Ascomycota</taxon>
        <taxon>Pezizomycotina</taxon>
        <taxon>Dothideomycetes</taxon>
        <taxon>Pleosporomycetidae</taxon>
        <taxon>Pleosporales</taxon>
        <taxon>Pleosporales incertae sedis</taxon>
        <taxon>Aaosphaeria</taxon>
    </lineage>
</organism>
<evidence type="ECO:0000313" key="2">
    <source>
        <dbReference type="Proteomes" id="UP000799778"/>
    </source>
</evidence>
<sequence length="359" mass="41218">MAAQSPFLLLPAEIRNLIYHHLWIGTGYNMVERGDEGVHVFIEYTPRETALPFSDRDPLPPDDGLPYWILTCRQIYTEALDQFYLVAYCYAYFNKPLSGPPIPSRSAIQLNRVRKIGPTRQPPHRHAVVLTHIHPRVEKESPTRHEMYMNQCRHTVGNCMLLTLGKMKHAVKDITINVSLWSLIYEQEEAHDAFFAVDLSPLEKLGDGFDRVVFRVLKPYLRPESLKNFVRYSAAAFAVLQRELLRVATLMVGGSPSSLDQDNASGSTARDYLEPFMNRGRKSRDPYDWCLEVKRSTGPSRGYHSLTYPGLQYFELEHNGVKDNYYGPLRRKGNELQWTSRLTREVLTLTEPLMSGSNV</sequence>
<dbReference type="OrthoDB" id="3799620at2759"/>
<name>A0A6A5XCY0_9PLEO</name>
<keyword evidence="2" id="KW-1185">Reference proteome</keyword>
<evidence type="ECO:0000313" key="1">
    <source>
        <dbReference type="EMBL" id="KAF2010761.1"/>
    </source>
</evidence>
<gene>
    <name evidence="1" type="ORF">BU24DRAFT_45450</name>
</gene>
<dbReference type="AlphaFoldDB" id="A0A6A5XCY0"/>
<dbReference type="EMBL" id="ML978075">
    <property type="protein sequence ID" value="KAF2010761.1"/>
    <property type="molecule type" value="Genomic_DNA"/>
</dbReference>
<reference evidence="1" key="1">
    <citation type="journal article" date="2020" name="Stud. Mycol.">
        <title>101 Dothideomycetes genomes: a test case for predicting lifestyles and emergence of pathogens.</title>
        <authorList>
            <person name="Haridas S."/>
            <person name="Albert R."/>
            <person name="Binder M."/>
            <person name="Bloem J."/>
            <person name="Labutti K."/>
            <person name="Salamov A."/>
            <person name="Andreopoulos B."/>
            <person name="Baker S."/>
            <person name="Barry K."/>
            <person name="Bills G."/>
            <person name="Bluhm B."/>
            <person name="Cannon C."/>
            <person name="Castanera R."/>
            <person name="Culley D."/>
            <person name="Daum C."/>
            <person name="Ezra D."/>
            <person name="Gonzalez J."/>
            <person name="Henrissat B."/>
            <person name="Kuo A."/>
            <person name="Liang C."/>
            <person name="Lipzen A."/>
            <person name="Lutzoni F."/>
            <person name="Magnuson J."/>
            <person name="Mondo S."/>
            <person name="Nolan M."/>
            <person name="Ohm R."/>
            <person name="Pangilinan J."/>
            <person name="Park H.-J."/>
            <person name="Ramirez L."/>
            <person name="Alfaro M."/>
            <person name="Sun H."/>
            <person name="Tritt A."/>
            <person name="Yoshinaga Y."/>
            <person name="Zwiers L.-H."/>
            <person name="Turgeon B."/>
            <person name="Goodwin S."/>
            <person name="Spatafora J."/>
            <person name="Crous P."/>
            <person name="Grigoriev I."/>
        </authorList>
    </citation>
    <scope>NUCLEOTIDE SEQUENCE</scope>
    <source>
        <strain evidence="1">CBS 175.79</strain>
    </source>
</reference>
<dbReference type="RefSeq" id="XP_033379100.1">
    <property type="nucleotide sequence ID" value="XM_033531322.1"/>
</dbReference>
<proteinExistence type="predicted"/>
<protein>
    <submittedName>
        <fullName evidence="1">Uncharacterized protein</fullName>
    </submittedName>
</protein>
<dbReference type="GeneID" id="54288719"/>